<comment type="caution">
    <text evidence="4">The sequence shown here is derived from an EMBL/GenBank/DDBJ whole genome shotgun (WGS) entry which is preliminary data.</text>
</comment>
<keyword evidence="3" id="KW-0732">Signal</keyword>
<keyword evidence="2" id="KW-0472">Membrane</keyword>
<accession>A0A9D4DXG9</accession>
<evidence type="ECO:0000256" key="3">
    <source>
        <dbReference type="SAM" id="SignalP"/>
    </source>
</evidence>
<feature type="region of interest" description="Disordered" evidence="1">
    <location>
        <begin position="474"/>
        <end position="517"/>
    </location>
</feature>
<sequence>MRPKPVLAMVIIDTILMSDHVLGQVILCSRHLSPWPEAMKKCLANNGLPLRAPRHTEGPLPSFELKNGIQGWTGDYTLNNNQGEIERCGYLHINDYLVPSGGVQFADCDQSKHYICCHPNKDGPCTVQNYHVYTGPWYEATKCAVNVTIEDLITIQAPPGAYWTMEKDGPNWSSIDGPNFPMDQLHSCGTISGSLDKFRQPEFEDCKSSFIVLCIFDTHPLYTFDFASTCFKGNPVVQVSTSSSTAASSTTIATMSTMHSTVSVIMNDTVQPVTDTVTPANTATVDNSTDPFASHQLETTRQNDGKQYNEVTIALAAGFGVICIGCVLAVGIFVYRRKTAARKQDAVSVEYKNGVGSTSNVCINNTKRGHTNAAYVIGSMHTADLYDELPGDNDHNVYVRDPHTSHFQGQDKVAHKPCFHHLSAVEDIQVYALPKKMNGDQVEVKSDYSDNAYLEPKRSNHNIAINVEPRFDSDEESFVDDFSSDESDFDGPAHYMNEESKENDPTSTSDGSDPDCYYNDTGLYQDIACDAEPVVEQAIPVITDNEQFEITLQEDSDGEIYEEYSCA</sequence>
<dbReference type="EMBL" id="JAIWYP010000010">
    <property type="protein sequence ID" value="KAH3755854.1"/>
    <property type="molecule type" value="Genomic_DNA"/>
</dbReference>
<feature type="signal peptide" evidence="3">
    <location>
        <begin position="1"/>
        <end position="23"/>
    </location>
</feature>
<reference evidence="4" key="2">
    <citation type="submission" date="2020-11" db="EMBL/GenBank/DDBJ databases">
        <authorList>
            <person name="McCartney M.A."/>
            <person name="Auch B."/>
            <person name="Kono T."/>
            <person name="Mallez S."/>
            <person name="Becker A."/>
            <person name="Gohl D.M."/>
            <person name="Silverstein K.A.T."/>
            <person name="Koren S."/>
            <person name="Bechman K.B."/>
            <person name="Herman A."/>
            <person name="Abrahante J.E."/>
            <person name="Garbe J."/>
        </authorList>
    </citation>
    <scope>NUCLEOTIDE SEQUENCE</scope>
    <source>
        <strain evidence="4">Duluth1</strain>
        <tissue evidence="4">Whole animal</tissue>
    </source>
</reference>
<evidence type="ECO:0000313" key="5">
    <source>
        <dbReference type="Proteomes" id="UP000828390"/>
    </source>
</evidence>
<keyword evidence="5" id="KW-1185">Reference proteome</keyword>
<evidence type="ECO:0000256" key="1">
    <source>
        <dbReference type="SAM" id="MobiDB-lite"/>
    </source>
</evidence>
<organism evidence="4 5">
    <name type="scientific">Dreissena polymorpha</name>
    <name type="common">Zebra mussel</name>
    <name type="synonym">Mytilus polymorpha</name>
    <dbReference type="NCBI Taxonomy" id="45954"/>
    <lineage>
        <taxon>Eukaryota</taxon>
        <taxon>Metazoa</taxon>
        <taxon>Spiralia</taxon>
        <taxon>Lophotrochozoa</taxon>
        <taxon>Mollusca</taxon>
        <taxon>Bivalvia</taxon>
        <taxon>Autobranchia</taxon>
        <taxon>Heteroconchia</taxon>
        <taxon>Euheterodonta</taxon>
        <taxon>Imparidentia</taxon>
        <taxon>Neoheterodontei</taxon>
        <taxon>Myida</taxon>
        <taxon>Dreissenoidea</taxon>
        <taxon>Dreissenidae</taxon>
        <taxon>Dreissena</taxon>
    </lineage>
</organism>
<keyword evidence="2" id="KW-1133">Transmembrane helix</keyword>
<evidence type="ECO:0000256" key="2">
    <source>
        <dbReference type="SAM" id="Phobius"/>
    </source>
</evidence>
<evidence type="ECO:0000313" key="4">
    <source>
        <dbReference type="EMBL" id="KAH3755854.1"/>
    </source>
</evidence>
<reference evidence="4" key="1">
    <citation type="journal article" date="2019" name="bioRxiv">
        <title>The Genome of the Zebra Mussel, Dreissena polymorpha: A Resource for Invasive Species Research.</title>
        <authorList>
            <person name="McCartney M.A."/>
            <person name="Auch B."/>
            <person name="Kono T."/>
            <person name="Mallez S."/>
            <person name="Zhang Y."/>
            <person name="Obille A."/>
            <person name="Becker A."/>
            <person name="Abrahante J.E."/>
            <person name="Garbe J."/>
            <person name="Badalamenti J.P."/>
            <person name="Herman A."/>
            <person name="Mangelson H."/>
            <person name="Liachko I."/>
            <person name="Sullivan S."/>
            <person name="Sone E.D."/>
            <person name="Koren S."/>
            <person name="Silverstein K.A.T."/>
            <person name="Beckman K.B."/>
            <person name="Gohl D.M."/>
        </authorList>
    </citation>
    <scope>NUCLEOTIDE SEQUENCE</scope>
    <source>
        <strain evidence="4">Duluth1</strain>
        <tissue evidence="4">Whole animal</tissue>
    </source>
</reference>
<feature type="compositionally biased region" description="Acidic residues" evidence="1">
    <location>
        <begin position="474"/>
        <end position="489"/>
    </location>
</feature>
<dbReference type="AlphaFoldDB" id="A0A9D4DXG9"/>
<feature type="chain" id="PRO_5038543004" evidence="3">
    <location>
        <begin position="24"/>
        <end position="567"/>
    </location>
</feature>
<dbReference type="Proteomes" id="UP000828390">
    <property type="component" value="Unassembled WGS sequence"/>
</dbReference>
<proteinExistence type="predicted"/>
<protein>
    <submittedName>
        <fullName evidence="4">Uncharacterized protein</fullName>
    </submittedName>
</protein>
<feature type="transmembrane region" description="Helical" evidence="2">
    <location>
        <begin position="311"/>
        <end position="335"/>
    </location>
</feature>
<name>A0A9D4DXG9_DREPO</name>
<keyword evidence="2" id="KW-0812">Transmembrane</keyword>
<gene>
    <name evidence="4" type="ORF">DPMN_190553</name>
</gene>
<feature type="compositionally biased region" description="Low complexity" evidence="1">
    <location>
        <begin position="505"/>
        <end position="515"/>
    </location>
</feature>